<dbReference type="Gene3D" id="2.160.10.10">
    <property type="entry name" value="Hexapeptide repeat proteins"/>
    <property type="match status" value="1"/>
</dbReference>
<evidence type="ECO:0000256" key="7">
    <source>
        <dbReference type="ARBA" id="ARBA00023315"/>
    </source>
</evidence>
<dbReference type="PROSITE" id="PS00101">
    <property type="entry name" value="HEXAPEP_TRANSFERASES"/>
    <property type="match status" value="1"/>
</dbReference>
<protein>
    <recommendedName>
        <fullName evidence="3">Chloramphenicol acetyltransferase</fullName>
        <ecNumber evidence="2">2.3.1.28</ecNumber>
    </recommendedName>
</protein>
<dbReference type="InterPro" id="IPR011004">
    <property type="entry name" value="Trimer_LpxA-like_sf"/>
</dbReference>
<dbReference type="EMBL" id="BJTZ01000001">
    <property type="protein sequence ID" value="GEK12168.1"/>
    <property type="molecule type" value="Genomic_DNA"/>
</dbReference>
<organism evidence="9 10">
    <name type="scientific">Aliivibrio fischeri</name>
    <name type="common">Vibrio fischeri</name>
    <dbReference type="NCBI Taxonomy" id="668"/>
    <lineage>
        <taxon>Bacteria</taxon>
        <taxon>Pseudomonadati</taxon>
        <taxon>Pseudomonadota</taxon>
        <taxon>Gammaproteobacteria</taxon>
        <taxon>Vibrionales</taxon>
        <taxon>Vibrionaceae</taxon>
        <taxon>Aliivibrio</taxon>
    </lineage>
</organism>
<keyword evidence="7" id="KW-0012">Acyltransferase</keyword>
<dbReference type="Pfam" id="PF00132">
    <property type="entry name" value="Hexapep"/>
    <property type="match status" value="1"/>
</dbReference>
<proteinExistence type="inferred from homology"/>
<evidence type="ECO:0000256" key="6">
    <source>
        <dbReference type="ARBA" id="ARBA00023251"/>
    </source>
</evidence>
<evidence type="ECO:0000313" key="10">
    <source>
        <dbReference type="Proteomes" id="UP000321787"/>
    </source>
</evidence>
<keyword evidence="6" id="KW-0046">Antibiotic resistance</keyword>
<dbReference type="InterPro" id="IPR018357">
    <property type="entry name" value="Hexapep_transf_CS"/>
</dbReference>
<keyword evidence="5" id="KW-0677">Repeat</keyword>
<evidence type="ECO:0000256" key="2">
    <source>
        <dbReference type="ARBA" id="ARBA00013235"/>
    </source>
</evidence>
<evidence type="ECO:0000256" key="5">
    <source>
        <dbReference type="ARBA" id="ARBA00022737"/>
    </source>
</evidence>
<comment type="catalytic activity">
    <reaction evidence="8">
        <text>chloramphenicol + acetyl-CoA = chloramphenicol 3-acetate + CoA</text>
        <dbReference type="Rhea" id="RHEA:18421"/>
        <dbReference type="ChEBI" id="CHEBI:16730"/>
        <dbReference type="ChEBI" id="CHEBI:17698"/>
        <dbReference type="ChEBI" id="CHEBI:57287"/>
        <dbReference type="ChEBI" id="CHEBI:57288"/>
        <dbReference type="EC" id="2.3.1.28"/>
    </reaction>
</comment>
<dbReference type="Proteomes" id="UP000321787">
    <property type="component" value="Unassembled WGS sequence"/>
</dbReference>
<dbReference type="PANTHER" id="PTHR43300">
    <property type="entry name" value="ACETYLTRANSFERASE"/>
    <property type="match status" value="1"/>
</dbReference>
<evidence type="ECO:0000256" key="4">
    <source>
        <dbReference type="ARBA" id="ARBA00022679"/>
    </source>
</evidence>
<sequence length="218" mass="24557">MEAFNSWLEGQNLKEQVKNPNIEVGDYSYYSGFYHSKTFEEQAVRYLLGDAPTQEVWESGQFGEVDKLRIGKFCSIASGATFMMAGNQGHRADWISTFPFSKKEFGEGVKDGFQRSGDTIVGNDVWIGSEAMIMPGVHIGDGAIIGARAVITKNVAPYSVVVGNNVVVKKRFDEHLIQTLLVIKWWDWPLQHIKNAMEILCSGQIEELERYFIKNVHS</sequence>
<keyword evidence="4 9" id="KW-0808">Transferase</keyword>
<dbReference type="InterPro" id="IPR050179">
    <property type="entry name" value="Trans_hexapeptide_repeat"/>
</dbReference>
<dbReference type="GO" id="GO:0046677">
    <property type="term" value="P:response to antibiotic"/>
    <property type="evidence" value="ECO:0007669"/>
    <property type="project" value="UniProtKB-KW"/>
</dbReference>
<dbReference type="RefSeq" id="WP_146860819.1">
    <property type="nucleotide sequence ID" value="NZ_BJTZ01000001.1"/>
</dbReference>
<reference evidence="9 10" key="1">
    <citation type="submission" date="2019-07" db="EMBL/GenBank/DDBJ databases">
        <title>Whole genome shotgun sequence of Aliivibrio fischeri NBRC 101058.</title>
        <authorList>
            <person name="Hosoyama A."/>
            <person name="Uohara A."/>
            <person name="Ohji S."/>
            <person name="Ichikawa N."/>
        </authorList>
    </citation>
    <scope>NUCLEOTIDE SEQUENCE [LARGE SCALE GENOMIC DNA]</scope>
    <source>
        <strain evidence="9 10">NBRC 101058</strain>
    </source>
</reference>
<evidence type="ECO:0000313" key="9">
    <source>
        <dbReference type="EMBL" id="GEK12168.1"/>
    </source>
</evidence>
<dbReference type="InterPro" id="IPR001451">
    <property type="entry name" value="Hexapep"/>
</dbReference>
<dbReference type="EC" id="2.3.1.28" evidence="2"/>
<evidence type="ECO:0000256" key="8">
    <source>
        <dbReference type="ARBA" id="ARBA00047633"/>
    </source>
</evidence>
<accession>A0A510UC66</accession>
<comment type="similarity">
    <text evidence="1">Belongs to the transferase hexapeptide repeat family.</text>
</comment>
<dbReference type="GO" id="GO:0008811">
    <property type="term" value="F:chloramphenicol O-acetyltransferase activity"/>
    <property type="evidence" value="ECO:0007669"/>
    <property type="project" value="UniProtKB-EC"/>
</dbReference>
<dbReference type="PANTHER" id="PTHR43300:SF12">
    <property type="entry name" value="CHLORAMPHENICOL ACETYLTRANSFERASE"/>
    <property type="match status" value="1"/>
</dbReference>
<dbReference type="CDD" id="cd03349">
    <property type="entry name" value="LbH_XAT"/>
    <property type="match status" value="1"/>
</dbReference>
<dbReference type="AlphaFoldDB" id="A0A510UC66"/>
<evidence type="ECO:0000256" key="1">
    <source>
        <dbReference type="ARBA" id="ARBA00007274"/>
    </source>
</evidence>
<name>A0A510UC66_ALIFS</name>
<comment type="caution">
    <text evidence="9">The sequence shown here is derived from an EMBL/GenBank/DDBJ whole genome shotgun (WGS) entry which is preliminary data.</text>
</comment>
<evidence type="ECO:0000256" key="3">
    <source>
        <dbReference type="ARBA" id="ARBA00020291"/>
    </source>
</evidence>
<gene>
    <name evidence="9" type="ORF">AFI02nite_02040</name>
</gene>
<dbReference type="SUPFAM" id="SSF51161">
    <property type="entry name" value="Trimeric LpxA-like enzymes"/>
    <property type="match status" value="1"/>
</dbReference>